<evidence type="ECO:0000259" key="4">
    <source>
        <dbReference type="Pfam" id="PF11611"/>
    </source>
</evidence>
<keyword evidence="3" id="KW-1133">Transmembrane helix</keyword>
<evidence type="ECO:0000256" key="3">
    <source>
        <dbReference type="SAM" id="Phobius"/>
    </source>
</evidence>
<evidence type="ECO:0000313" key="5">
    <source>
        <dbReference type="EMBL" id="MBD8063699.1"/>
    </source>
</evidence>
<feature type="transmembrane region" description="Helical" evidence="3">
    <location>
        <begin position="39"/>
        <end position="59"/>
    </location>
</feature>
<keyword evidence="1" id="KW-0732">Signal</keyword>
<feature type="region of interest" description="Disordered" evidence="2">
    <location>
        <begin position="1"/>
        <end position="29"/>
    </location>
</feature>
<dbReference type="InterPro" id="IPR029051">
    <property type="entry name" value="DUF4352"/>
</dbReference>
<feature type="compositionally biased region" description="Acidic residues" evidence="2">
    <location>
        <begin position="73"/>
        <end position="82"/>
    </location>
</feature>
<reference evidence="5 6" key="1">
    <citation type="submission" date="2020-08" db="EMBL/GenBank/DDBJ databases">
        <title>A Genomic Blueprint of the Chicken Gut Microbiome.</title>
        <authorList>
            <person name="Gilroy R."/>
            <person name="Ravi A."/>
            <person name="Getino M."/>
            <person name="Pursley I."/>
            <person name="Horton D.L."/>
            <person name="Alikhan N.-F."/>
            <person name="Baker D."/>
            <person name="Gharbi K."/>
            <person name="Hall N."/>
            <person name="Watson M."/>
            <person name="Adriaenssens E.M."/>
            <person name="Foster-Nyarko E."/>
            <person name="Jarju S."/>
            <person name="Secka A."/>
            <person name="Antonio M."/>
            <person name="Oren A."/>
            <person name="Chaudhuri R."/>
            <person name="La Ragione R.M."/>
            <person name="Hildebrand F."/>
            <person name="Pallen M.J."/>
        </authorList>
    </citation>
    <scope>NUCLEOTIDE SEQUENCE [LARGE SCALE GENOMIC DNA]</scope>
    <source>
        <strain evidence="5 6">Sa1BUA1</strain>
    </source>
</reference>
<feature type="domain" description="DUF4352" evidence="4">
    <location>
        <begin position="106"/>
        <end position="228"/>
    </location>
</feature>
<gene>
    <name evidence="5" type="ORF">H9624_15370</name>
</gene>
<name>A0ABR8Z620_9MICO</name>
<proteinExistence type="predicted"/>
<evidence type="ECO:0000313" key="6">
    <source>
        <dbReference type="Proteomes" id="UP000661894"/>
    </source>
</evidence>
<dbReference type="InterPro" id="IPR029050">
    <property type="entry name" value="Immunoprotect_excell_Ig-like"/>
</dbReference>
<accession>A0ABR8Z620</accession>
<keyword evidence="6" id="KW-1185">Reference proteome</keyword>
<protein>
    <submittedName>
        <fullName evidence="5">DUF4352 domain-containing protein</fullName>
    </submittedName>
</protein>
<dbReference type="Proteomes" id="UP000661894">
    <property type="component" value="Unassembled WGS sequence"/>
</dbReference>
<dbReference type="Gene3D" id="2.60.40.1240">
    <property type="match status" value="1"/>
</dbReference>
<evidence type="ECO:0000256" key="2">
    <source>
        <dbReference type="SAM" id="MobiDB-lite"/>
    </source>
</evidence>
<organism evidence="5 6">
    <name type="scientific">Oceanitalea stevensii</name>
    <dbReference type="NCBI Taxonomy" id="2763072"/>
    <lineage>
        <taxon>Bacteria</taxon>
        <taxon>Bacillati</taxon>
        <taxon>Actinomycetota</taxon>
        <taxon>Actinomycetes</taxon>
        <taxon>Micrococcales</taxon>
        <taxon>Bogoriellaceae</taxon>
        <taxon>Georgenia</taxon>
    </lineage>
</organism>
<evidence type="ECO:0000256" key="1">
    <source>
        <dbReference type="ARBA" id="ARBA00022729"/>
    </source>
</evidence>
<keyword evidence="3" id="KW-0472">Membrane</keyword>
<feature type="compositionally biased region" description="Low complexity" evidence="2">
    <location>
        <begin position="10"/>
        <end position="20"/>
    </location>
</feature>
<dbReference type="EMBL" id="JACSPO010000015">
    <property type="protein sequence ID" value="MBD8063699.1"/>
    <property type="molecule type" value="Genomic_DNA"/>
</dbReference>
<feature type="region of interest" description="Disordered" evidence="2">
    <location>
        <begin position="58"/>
        <end position="112"/>
    </location>
</feature>
<feature type="compositionally biased region" description="Acidic residues" evidence="2">
    <location>
        <begin position="92"/>
        <end position="101"/>
    </location>
</feature>
<comment type="caution">
    <text evidence="5">The sequence shown here is derived from an EMBL/GenBank/DDBJ whole genome shotgun (WGS) entry which is preliminary data.</text>
</comment>
<keyword evidence="3" id="KW-0812">Transmembrane</keyword>
<dbReference type="Pfam" id="PF11611">
    <property type="entry name" value="DUF4352"/>
    <property type="match status" value="1"/>
</dbReference>
<sequence>MNHTDGQTFPHGPGAYATPGAPYPPEPPKQKSWFARHKILTAILVLVVLVVAGTALGGGEEEAPSSGTTSEAPAEEAAEPAADDAAPADAAPAEEPEEPADDAAAGVGDPVRDGKFEFTVTEVETGVSEVGDEFLSEQAQGQFVLVHMTVSNIGDQAQMLSGSNQTLVDDQGREHSANGSAAIYLEGSETFLNDINPGNSVEGTVVFDIPADAQPAAIELHDSMFSGGVTVSLTD</sequence>
<dbReference type="RefSeq" id="WP_251840796.1">
    <property type="nucleotide sequence ID" value="NZ_JACSPO010000015.1"/>
</dbReference>